<evidence type="ECO:0000256" key="14">
    <source>
        <dbReference type="ARBA" id="ARBA00022968"/>
    </source>
</evidence>
<dbReference type="Pfam" id="PF17900">
    <property type="entry name" value="Peptidase_M1_N"/>
    <property type="match status" value="1"/>
</dbReference>
<dbReference type="InterPro" id="IPR014782">
    <property type="entry name" value="Peptidase_M1_dom"/>
</dbReference>
<dbReference type="CDD" id="cd09601">
    <property type="entry name" value="M1_APN-Q_like"/>
    <property type="match status" value="1"/>
</dbReference>
<dbReference type="Proteomes" id="UP000625711">
    <property type="component" value="Unassembled WGS sequence"/>
</dbReference>
<keyword evidence="29" id="KW-1185">Reference proteome</keyword>
<evidence type="ECO:0000259" key="25">
    <source>
        <dbReference type="Pfam" id="PF01433"/>
    </source>
</evidence>
<dbReference type="GO" id="GO:0006508">
    <property type="term" value="P:proteolysis"/>
    <property type="evidence" value="ECO:0007669"/>
    <property type="project" value="UniProtKB-KW"/>
</dbReference>
<evidence type="ECO:0000313" key="29">
    <source>
        <dbReference type="Proteomes" id="UP000625711"/>
    </source>
</evidence>
<dbReference type="Gene3D" id="2.60.40.1910">
    <property type="match status" value="1"/>
</dbReference>
<accession>A0A834IPC9</accession>
<name>A0A834IPC9_RHYFE</name>
<evidence type="ECO:0000256" key="2">
    <source>
        <dbReference type="ARBA" id="ARBA00004606"/>
    </source>
</evidence>
<keyword evidence="10 22" id="KW-0479">Metal-binding</keyword>
<evidence type="ECO:0000256" key="11">
    <source>
        <dbReference type="ARBA" id="ARBA00022729"/>
    </source>
</evidence>
<dbReference type="InterPro" id="IPR001930">
    <property type="entry name" value="Peptidase_M1"/>
</dbReference>
<evidence type="ECO:0000256" key="17">
    <source>
        <dbReference type="ARBA" id="ARBA00023136"/>
    </source>
</evidence>
<keyword evidence="13 22" id="KW-0862">Zinc</keyword>
<dbReference type="EMBL" id="JAACXV010000232">
    <property type="protein sequence ID" value="KAF7281605.1"/>
    <property type="molecule type" value="Genomic_DNA"/>
</dbReference>
<evidence type="ECO:0000256" key="19">
    <source>
        <dbReference type="ARBA" id="ARBA00023180"/>
    </source>
</evidence>
<reference evidence="28" key="1">
    <citation type="submission" date="2020-08" db="EMBL/GenBank/DDBJ databases">
        <title>Genome sequencing and assembly of the red palm weevil Rhynchophorus ferrugineus.</title>
        <authorList>
            <person name="Dias G.B."/>
            <person name="Bergman C.M."/>
            <person name="Manee M."/>
        </authorList>
    </citation>
    <scope>NUCLEOTIDE SEQUENCE</scope>
    <source>
        <strain evidence="28">AA-2017</strain>
        <tissue evidence="28">Whole larva</tissue>
    </source>
</reference>
<dbReference type="PANTHER" id="PTHR11533">
    <property type="entry name" value="PROTEASE M1 ZINC METALLOPROTEASE"/>
    <property type="match status" value="1"/>
</dbReference>
<evidence type="ECO:0000256" key="5">
    <source>
        <dbReference type="ARBA" id="ARBA00022438"/>
    </source>
</evidence>
<dbReference type="GO" id="GO:0043171">
    <property type="term" value="P:peptide catabolic process"/>
    <property type="evidence" value="ECO:0007669"/>
    <property type="project" value="TreeGrafter"/>
</dbReference>
<evidence type="ECO:0000256" key="18">
    <source>
        <dbReference type="ARBA" id="ARBA00023157"/>
    </source>
</evidence>
<dbReference type="InterPro" id="IPR045357">
    <property type="entry name" value="Aminopeptidase_N-like_N"/>
</dbReference>
<evidence type="ECO:0000256" key="13">
    <source>
        <dbReference type="ARBA" id="ARBA00022833"/>
    </source>
</evidence>
<dbReference type="SUPFAM" id="SSF55486">
    <property type="entry name" value="Metalloproteases ('zincins'), catalytic domain"/>
    <property type="match status" value="1"/>
</dbReference>
<comment type="cofactor">
    <cofactor evidence="22 24">
        <name>Zn(2+)</name>
        <dbReference type="ChEBI" id="CHEBI:29105"/>
    </cofactor>
    <text evidence="22 24">Binds 1 zinc ion per subunit.</text>
</comment>
<evidence type="ECO:0000256" key="15">
    <source>
        <dbReference type="ARBA" id="ARBA00022989"/>
    </source>
</evidence>
<dbReference type="Gene3D" id="1.10.390.10">
    <property type="entry name" value="Neutral Protease Domain 2"/>
    <property type="match status" value="1"/>
</dbReference>
<evidence type="ECO:0000259" key="27">
    <source>
        <dbReference type="Pfam" id="PF17900"/>
    </source>
</evidence>
<protein>
    <recommendedName>
        <fullName evidence="24">Aminopeptidase</fullName>
        <ecNumber evidence="24">3.4.11.-</ecNumber>
    </recommendedName>
</protein>
<keyword evidence="18" id="KW-1015">Disulfide bond</keyword>
<keyword evidence="12 24" id="KW-0378">Hydrolase</keyword>
<evidence type="ECO:0000256" key="10">
    <source>
        <dbReference type="ARBA" id="ARBA00022723"/>
    </source>
</evidence>
<dbReference type="InterPro" id="IPR024571">
    <property type="entry name" value="ERAP1-like_C_dom"/>
</dbReference>
<keyword evidence="14" id="KW-0735">Signal-anchor</keyword>
<dbReference type="FunFam" id="1.25.50.20:FF:000001">
    <property type="entry name" value="Aminopeptidase"/>
    <property type="match status" value="1"/>
</dbReference>
<evidence type="ECO:0000256" key="23">
    <source>
        <dbReference type="PIRSR" id="PIRSR634016-4"/>
    </source>
</evidence>
<evidence type="ECO:0000259" key="26">
    <source>
        <dbReference type="Pfam" id="PF11838"/>
    </source>
</evidence>
<evidence type="ECO:0000256" key="12">
    <source>
        <dbReference type="ARBA" id="ARBA00022801"/>
    </source>
</evidence>
<evidence type="ECO:0000256" key="21">
    <source>
        <dbReference type="PIRSR" id="PIRSR634016-1"/>
    </source>
</evidence>
<dbReference type="GO" id="GO:0070006">
    <property type="term" value="F:metalloaminopeptidase activity"/>
    <property type="evidence" value="ECO:0007669"/>
    <property type="project" value="TreeGrafter"/>
</dbReference>
<dbReference type="EC" id="3.4.11.-" evidence="24"/>
<feature type="binding site" evidence="22">
    <location>
        <position position="428"/>
    </location>
    <ligand>
        <name>Zn(2+)</name>
        <dbReference type="ChEBI" id="CHEBI:29105"/>
        <note>catalytic</note>
    </ligand>
</feature>
<feature type="domain" description="Aminopeptidase N-like N-terminal" evidence="27">
    <location>
        <begin position="110"/>
        <end position="301"/>
    </location>
</feature>
<dbReference type="GO" id="GO:0042277">
    <property type="term" value="F:peptide binding"/>
    <property type="evidence" value="ECO:0007669"/>
    <property type="project" value="TreeGrafter"/>
</dbReference>
<dbReference type="Pfam" id="PF01433">
    <property type="entry name" value="Peptidase_M1"/>
    <property type="match status" value="1"/>
</dbReference>
<dbReference type="InterPro" id="IPR027268">
    <property type="entry name" value="Peptidase_M4/M1_CTD_sf"/>
</dbReference>
<evidence type="ECO:0000256" key="9">
    <source>
        <dbReference type="ARBA" id="ARBA00022692"/>
    </source>
</evidence>
<dbReference type="Pfam" id="PF11838">
    <property type="entry name" value="ERAP1_C"/>
    <property type="match status" value="1"/>
</dbReference>
<keyword evidence="20" id="KW-0449">Lipoprotein</keyword>
<feature type="site" description="Transition state stabilizer" evidence="23">
    <location>
        <position position="491"/>
    </location>
</feature>
<dbReference type="InterPro" id="IPR050344">
    <property type="entry name" value="Peptidase_M1_aminopeptidases"/>
</dbReference>
<dbReference type="GO" id="GO:0005886">
    <property type="term" value="C:plasma membrane"/>
    <property type="evidence" value="ECO:0007669"/>
    <property type="project" value="UniProtKB-SubCell"/>
</dbReference>
<comment type="subcellular location">
    <subcellularLocation>
        <location evidence="3">Cell membrane</location>
        <topology evidence="3">Lipid-anchor</topology>
        <topology evidence="3">GPI-anchor</topology>
    </subcellularLocation>
    <subcellularLocation>
        <location evidence="2">Membrane</location>
        <topology evidence="2">Single-pass type II membrane protein</topology>
    </subcellularLocation>
</comment>
<feature type="active site" description="Proton acceptor" evidence="21">
    <location>
        <position position="406"/>
    </location>
</feature>
<feature type="transmembrane region" description="Helical" evidence="24">
    <location>
        <begin position="40"/>
        <end position="64"/>
    </location>
</feature>
<feature type="binding site" evidence="22">
    <location>
        <position position="409"/>
    </location>
    <ligand>
        <name>Zn(2+)</name>
        <dbReference type="ChEBI" id="CHEBI:29105"/>
        <note>catalytic</note>
    </ligand>
</feature>
<keyword evidence="11" id="KW-0732">Signal</keyword>
<dbReference type="SUPFAM" id="SSF63737">
    <property type="entry name" value="Leukotriene A4 hydrolase N-terminal domain"/>
    <property type="match status" value="1"/>
</dbReference>
<dbReference type="AlphaFoldDB" id="A0A834IPC9"/>
<evidence type="ECO:0000256" key="24">
    <source>
        <dbReference type="RuleBase" id="RU364040"/>
    </source>
</evidence>
<comment type="catalytic activity">
    <reaction evidence="1">
        <text>Release of an N-terminal amino acid, Xaa-|-Yaa- from a peptide, amide or arylamide. Xaa is preferably Ala, but may be most amino acids including Pro (slow action). When a terminal hydrophobic residue is followed by a prolyl residue, the two may be released as an intact Xaa-Pro dipeptide.</text>
        <dbReference type="EC" id="3.4.11.2"/>
    </reaction>
</comment>
<keyword evidence="5 24" id="KW-0031">Aminopeptidase</keyword>
<keyword evidence="8 24" id="KW-0645">Protease</keyword>
<comment type="caution">
    <text evidence="28">The sequence shown here is derived from an EMBL/GenBank/DDBJ whole genome shotgun (WGS) entry which is preliminary data.</text>
</comment>
<feature type="domain" description="ERAP1-like C-terminal" evidence="26">
    <location>
        <begin position="637"/>
        <end position="954"/>
    </location>
</feature>
<organism evidence="28 29">
    <name type="scientific">Rhynchophorus ferrugineus</name>
    <name type="common">Red palm weevil</name>
    <name type="synonym">Curculio ferrugineus</name>
    <dbReference type="NCBI Taxonomy" id="354439"/>
    <lineage>
        <taxon>Eukaryota</taxon>
        <taxon>Metazoa</taxon>
        <taxon>Ecdysozoa</taxon>
        <taxon>Arthropoda</taxon>
        <taxon>Hexapoda</taxon>
        <taxon>Insecta</taxon>
        <taxon>Pterygota</taxon>
        <taxon>Neoptera</taxon>
        <taxon>Endopterygota</taxon>
        <taxon>Coleoptera</taxon>
        <taxon>Polyphaga</taxon>
        <taxon>Cucujiformia</taxon>
        <taxon>Curculionidae</taxon>
        <taxon>Dryophthorinae</taxon>
        <taxon>Rhynchophorus</taxon>
    </lineage>
</organism>
<feature type="domain" description="Peptidase M1 membrane alanine aminopeptidase" evidence="25">
    <location>
        <begin position="333"/>
        <end position="558"/>
    </location>
</feature>
<keyword evidence="17 24" id="KW-0472">Membrane</keyword>
<evidence type="ECO:0000256" key="22">
    <source>
        <dbReference type="PIRSR" id="PIRSR634016-3"/>
    </source>
</evidence>
<keyword evidence="15 24" id="KW-1133">Transmembrane helix</keyword>
<dbReference type="GO" id="GO:0005737">
    <property type="term" value="C:cytoplasm"/>
    <property type="evidence" value="ECO:0007669"/>
    <property type="project" value="TreeGrafter"/>
</dbReference>
<keyword evidence="7" id="KW-0336">GPI-anchor</keyword>
<dbReference type="FunFam" id="2.60.40.1910:FF:000008">
    <property type="entry name" value="Aminopeptidase"/>
    <property type="match status" value="1"/>
</dbReference>
<keyword evidence="9 24" id="KW-0812">Transmembrane</keyword>
<comment type="similarity">
    <text evidence="4 24">Belongs to the peptidase M1 family.</text>
</comment>
<dbReference type="FunFam" id="1.10.390.10:FF:000001">
    <property type="entry name" value="Aminopeptidase"/>
    <property type="match status" value="1"/>
</dbReference>
<gene>
    <name evidence="28" type="ORF">GWI33_004469</name>
</gene>
<dbReference type="InterPro" id="IPR042097">
    <property type="entry name" value="Aminopeptidase_N-like_N_sf"/>
</dbReference>
<dbReference type="Gene3D" id="1.25.50.20">
    <property type="match status" value="1"/>
</dbReference>
<dbReference type="PANTHER" id="PTHR11533:SF294">
    <property type="entry name" value="THYROTROPIN-RELEASING HORMONE-DEGRADING ECTOENZYME"/>
    <property type="match status" value="1"/>
</dbReference>
<evidence type="ECO:0000256" key="1">
    <source>
        <dbReference type="ARBA" id="ARBA00000098"/>
    </source>
</evidence>
<dbReference type="OrthoDB" id="510539at2759"/>
<dbReference type="GO" id="GO:0016285">
    <property type="term" value="F:alanyl aminopeptidase activity"/>
    <property type="evidence" value="ECO:0007669"/>
    <property type="project" value="UniProtKB-EC"/>
</dbReference>
<evidence type="ECO:0000256" key="6">
    <source>
        <dbReference type="ARBA" id="ARBA00022475"/>
    </source>
</evidence>
<sequence>MVGYYNNQGVPTSMDLENNSSQKKYTVNQNNDKGLVISKALCTLMVIGAILLAVLVGLIVFFLVPRGCSGDAQTPTASLIQNNTPTDNGPKMFHDSSGVSPLERLPRSIKPIHYMIEITPDLVKETIMGTETITIKAVENTDTIIFHLNRITINAKSIDVRLDQKNSQSISVKSQKYLEDQRYRITLDQELESDSTYMLSLEYQGELNKQLQGFYKSEYITPAGDVRSVVPTQFSPTDARRAFPCFDEPSFKAKFSLKIARPGNMTTLSNMPVEKTELIPTVEGSWYWDIYPETPEMSTYLVAFILSDLMSQQSTNNIIKIWSRREYISQTDYAARLAPKILRYFEDYFSIKFPLPKMDMVAVPEFGYGAMENWGLVTFRENSLLFDNHSSTVEDQRTIATVISHEIAHQWFGNLATPKWWNDLWLKEGFATYLQYLGVDKTEPTWKIMEEFLPSEIERAMSVDSLQSSRPISFEVANSLQIQQAFDDISYAKGACIIRMINHFLGEEAFKRGLIKYLEKFKYGNADRNDLFAALTEEAHASGALLPNETVKHIMDTWTEQAGFPVINVVADYQRNTLKLVQKRFLLTTSHSNEETTWWIPISYTSSRSPDFTNTKPKIWMRGDKEVTVEVDPIGEWYLLNINHTGYYIVNYDEKNWKKLIDKIMSIQPLTRAQLISDAMDLARANQLDYNIPLRMLARMAVQDVDIMFIPTIVAFNKLKYLSDILYDTPAFGLFEEYHKSIFKATYQIVDFNDNLDDYITRRIRQTVLEWSCRSSESKCVHESRARFRQWMINDKSIAPNLRSIIYCTAIREGTDIEWNFAYERYTETSSPSEKNILLDALGCTKLKWLLSRYLDKLIDGYSIRIQDADRVFESVAKNKEGTLIAFDFIRKNWNELLNHYGGGFNILGNMIQSLSKHMTNEFQLEELLRFRDSIKPNISTTTQAFDVAIETVKANVEWMKKNYKQVEAWLSTNQEQFYYL</sequence>
<dbReference type="GO" id="GO:0008270">
    <property type="term" value="F:zinc ion binding"/>
    <property type="evidence" value="ECO:0007669"/>
    <property type="project" value="UniProtKB-UniRule"/>
</dbReference>
<evidence type="ECO:0000256" key="20">
    <source>
        <dbReference type="ARBA" id="ARBA00023288"/>
    </source>
</evidence>
<evidence type="ECO:0000256" key="3">
    <source>
        <dbReference type="ARBA" id="ARBA00004609"/>
    </source>
</evidence>
<evidence type="ECO:0000256" key="16">
    <source>
        <dbReference type="ARBA" id="ARBA00023049"/>
    </source>
</evidence>
<evidence type="ECO:0000256" key="8">
    <source>
        <dbReference type="ARBA" id="ARBA00022670"/>
    </source>
</evidence>
<evidence type="ECO:0000313" key="28">
    <source>
        <dbReference type="EMBL" id="KAF7281605.1"/>
    </source>
</evidence>
<keyword evidence="6" id="KW-1003">Cell membrane</keyword>
<keyword evidence="19" id="KW-0325">Glycoprotein</keyword>
<dbReference type="Gene3D" id="2.60.40.1730">
    <property type="entry name" value="tricorn interacting facor f3 domain"/>
    <property type="match status" value="1"/>
</dbReference>
<dbReference type="FunFam" id="2.60.40.1730:FF:000012">
    <property type="entry name" value="Aminopeptidase N"/>
    <property type="match status" value="1"/>
</dbReference>
<evidence type="ECO:0000256" key="7">
    <source>
        <dbReference type="ARBA" id="ARBA00022622"/>
    </source>
</evidence>
<dbReference type="GO" id="GO:0098552">
    <property type="term" value="C:side of membrane"/>
    <property type="evidence" value="ECO:0007669"/>
    <property type="project" value="UniProtKB-KW"/>
</dbReference>
<dbReference type="PRINTS" id="PR00756">
    <property type="entry name" value="ALADIPTASE"/>
</dbReference>
<evidence type="ECO:0000256" key="4">
    <source>
        <dbReference type="ARBA" id="ARBA00010136"/>
    </source>
</evidence>
<dbReference type="GO" id="GO:0005615">
    <property type="term" value="C:extracellular space"/>
    <property type="evidence" value="ECO:0007669"/>
    <property type="project" value="TreeGrafter"/>
</dbReference>
<feature type="binding site" evidence="22">
    <location>
        <position position="405"/>
    </location>
    <ligand>
        <name>Zn(2+)</name>
        <dbReference type="ChEBI" id="CHEBI:29105"/>
        <note>catalytic</note>
    </ligand>
</feature>
<proteinExistence type="inferred from homology"/>
<dbReference type="InterPro" id="IPR034016">
    <property type="entry name" value="M1_APN-typ"/>
</dbReference>
<keyword evidence="16 24" id="KW-0482">Metalloprotease</keyword>